<comment type="caution">
    <text evidence="1">The sequence shown here is derived from an EMBL/GenBank/DDBJ whole genome shotgun (WGS) entry which is preliminary data.</text>
</comment>
<dbReference type="Proteomes" id="UP000637267">
    <property type="component" value="Unassembled WGS sequence"/>
</dbReference>
<dbReference type="PANTHER" id="PTHR45458">
    <property type="entry name" value="SHORT-CHAIN DEHYDROGENASE/REDUCTASE SDR"/>
    <property type="match status" value="1"/>
</dbReference>
<dbReference type="InterPro" id="IPR036291">
    <property type="entry name" value="NAD(P)-bd_dom_sf"/>
</dbReference>
<dbReference type="SUPFAM" id="SSF51735">
    <property type="entry name" value="NAD(P)-binding Rossmann-fold domains"/>
    <property type="match status" value="1"/>
</dbReference>
<dbReference type="RefSeq" id="WP_188707127.1">
    <property type="nucleotide sequence ID" value="NZ_BMLX01000010.1"/>
</dbReference>
<dbReference type="Pfam" id="PF00106">
    <property type="entry name" value="adh_short"/>
    <property type="match status" value="1"/>
</dbReference>
<keyword evidence="2" id="KW-1185">Reference proteome</keyword>
<evidence type="ECO:0000313" key="2">
    <source>
        <dbReference type="Proteomes" id="UP000637267"/>
    </source>
</evidence>
<dbReference type="Gene3D" id="3.40.50.720">
    <property type="entry name" value="NAD(P)-binding Rossmann-like Domain"/>
    <property type="match status" value="1"/>
</dbReference>
<dbReference type="CDD" id="cd05325">
    <property type="entry name" value="carb_red_sniffer_like_SDR_c"/>
    <property type="match status" value="1"/>
</dbReference>
<sequence length="226" mass="24256">MRTVFITGAGRGIGLELATQYLQDNWRVIATARDASLALKTLQAAWPDQLRVVLLDVTDWPAVAALGQTLSAERIDLVINNAGYYGGNRQELGHTDVETWLNTLAIDTIAPVKVVEALLPRLSADAKIASLSSKMGSIADNHSGAAYHYRSAKAGLNAAMKSLALDLGKRHTVLVFHPGWVQTDMGGPGALVSPEESVAGIRRVIHQATPGDSGRFYNYDGSPLPW</sequence>
<dbReference type="InterPro" id="IPR052184">
    <property type="entry name" value="SDR_enzymes"/>
</dbReference>
<dbReference type="EMBL" id="BMLX01000010">
    <property type="protein sequence ID" value="GGP24104.1"/>
    <property type="molecule type" value="Genomic_DNA"/>
</dbReference>
<reference evidence="2" key="1">
    <citation type="journal article" date="2019" name="Int. J. Syst. Evol. Microbiol.">
        <title>The Global Catalogue of Microorganisms (GCM) 10K type strain sequencing project: providing services to taxonomists for standard genome sequencing and annotation.</title>
        <authorList>
            <consortium name="The Broad Institute Genomics Platform"/>
            <consortium name="The Broad Institute Genome Sequencing Center for Infectious Disease"/>
            <person name="Wu L."/>
            <person name="Ma J."/>
        </authorList>
    </citation>
    <scope>NUCLEOTIDE SEQUENCE [LARGE SCALE GENOMIC DNA]</scope>
    <source>
        <strain evidence="2">CGMCC 1.8859</strain>
    </source>
</reference>
<organism evidence="1 2">
    <name type="scientific">Silvimonas iriomotensis</name>
    <dbReference type="NCBI Taxonomy" id="449662"/>
    <lineage>
        <taxon>Bacteria</taxon>
        <taxon>Pseudomonadati</taxon>
        <taxon>Pseudomonadota</taxon>
        <taxon>Betaproteobacteria</taxon>
        <taxon>Neisseriales</taxon>
        <taxon>Chitinibacteraceae</taxon>
        <taxon>Silvimonas</taxon>
    </lineage>
</organism>
<dbReference type="InterPro" id="IPR002347">
    <property type="entry name" value="SDR_fam"/>
</dbReference>
<accession>A0ABQ2PFX9</accession>
<dbReference type="PRINTS" id="PR00081">
    <property type="entry name" value="GDHRDH"/>
</dbReference>
<evidence type="ECO:0000313" key="1">
    <source>
        <dbReference type="EMBL" id="GGP24104.1"/>
    </source>
</evidence>
<name>A0ABQ2PFX9_9NEIS</name>
<dbReference type="PANTHER" id="PTHR45458:SF1">
    <property type="entry name" value="SHORT CHAIN DEHYDROGENASE"/>
    <property type="match status" value="1"/>
</dbReference>
<proteinExistence type="predicted"/>
<gene>
    <name evidence="1" type="ORF">GCM10010970_41040</name>
</gene>
<protein>
    <submittedName>
        <fullName evidence="1">Short-chain dehydrogenase</fullName>
    </submittedName>
</protein>